<dbReference type="PRINTS" id="PR00038">
    <property type="entry name" value="HTHLUXR"/>
</dbReference>
<evidence type="ECO:0000256" key="4">
    <source>
        <dbReference type="PROSITE-ProRule" id="PRU00169"/>
    </source>
</evidence>
<dbReference type="CDD" id="cd17537">
    <property type="entry name" value="REC_FixJ"/>
    <property type="match status" value="1"/>
</dbReference>
<evidence type="ECO:0000256" key="2">
    <source>
        <dbReference type="ARBA" id="ARBA00023125"/>
    </source>
</evidence>
<feature type="modified residue" description="4-aspartylphosphate" evidence="4">
    <location>
        <position position="62"/>
    </location>
</feature>
<keyword evidence="3" id="KW-0804">Transcription</keyword>
<dbReference type="Pfam" id="PF00072">
    <property type="entry name" value="Response_reg"/>
    <property type="match status" value="1"/>
</dbReference>
<keyword evidence="2" id="KW-0238">DNA-binding</keyword>
<evidence type="ECO:0000313" key="7">
    <source>
        <dbReference type="EMBL" id="USI74672.1"/>
    </source>
</evidence>
<evidence type="ECO:0000259" key="5">
    <source>
        <dbReference type="PROSITE" id="PS50043"/>
    </source>
</evidence>
<dbReference type="EMBL" id="CP084931">
    <property type="protein sequence ID" value="USI74672.1"/>
    <property type="molecule type" value="Genomic_DNA"/>
</dbReference>
<dbReference type="InterPro" id="IPR011006">
    <property type="entry name" value="CheY-like_superfamily"/>
</dbReference>
<dbReference type="Gene3D" id="1.10.10.10">
    <property type="entry name" value="Winged helix-like DNA-binding domain superfamily/Winged helix DNA-binding domain"/>
    <property type="match status" value="1"/>
</dbReference>
<dbReference type="InterPro" id="IPR036388">
    <property type="entry name" value="WH-like_DNA-bd_sf"/>
</dbReference>
<evidence type="ECO:0000256" key="1">
    <source>
        <dbReference type="ARBA" id="ARBA00023015"/>
    </source>
</evidence>
<dbReference type="SMART" id="SM00421">
    <property type="entry name" value="HTH_LUXR"/>
    <property type="match status" value="1"/>
</dbReference>
<dbReference type="PROSITE" id="PS50110">
    <property type="entry name" value="RESPONSE_REGULATORY"/>
    <property type="match status" value="1"/>
</dbReference>
<sequence length="214" mass="22776">MTADAASIPAAPIVYIVDDDPSIRAALEDLLASVGLAATLFGSTRAFLEAAPADAPGCLVLDVRMPGQSGMEFHGQMVERGNRLPVVFVTGHGDIAMSVRAMKAGAIEFLAKPFDNQELLDAIHRGIALDEARRAEDRHRATLKGRFDALADGEKAVMAGVVKGLLNKQIAGMLGVSEITVKVRRRQAMLKMGAKSLPELVRMSDALAIGSWDD</sequence>
<dbReference type="InterPro" id="IPR001789">
    <property type="entry name" value="Sig_transdc_resp-reg_receiver"/>
</dbReference>
<dbReference type="PANTHER" id="PTHR44688">
    <property type="entry name" value="DNA-BINDING TRANSCRIPTIONAL ACTIVATOR DEVR_DOSR"/>
    <property type="match status" value="1"/>
</dbReference>
<accession>A0ABY4XCI7</accession>
<proteinExistence type="predicted"/>
<feature type="domain" description="Response regulatory" evidence="6">
    <location>
        <begin position="13"/>
        <end position="127"/>
    </location>
</feature>
<dbReference type="Proteomes" id="UP001056937">
    <property type="component" value="Chromosome 2"/>
</dbReference>
<protein>
    <submittedName>
        <fullName evidence="7">Response regulator</fullName>
    </submittedName>
</protein>
<evidence type="ECO:0000313" key="8">
    <source>
        <dbReference type="Proteomes" id="UP001056937"/>
    </source>
</evidence>
<dbReference type="PROSITE" id="PS50043">
    <property type="entry name" value="HTH_LUXR_2"/>
    <property type="match status" value="1"/>
</dbReference>
<dbReference type="Gene3D" id="3.40.50.2300">
    <property type="match status" value="1"/>
</dbReference>
<dbReference type="SUPFAM" id="SSF46894">
    <property type="entry name" value="C-terminal effector domain of the bipartite response regulators"/>
    <property type="match status" value="1"/>
</dbReference>
<dbReference type="InterPro" id="IPR016032">
    <property type="entry name" value="Sig_transdc_resp-reg_C-effctor"/>
</dbReference>
<gene>
    <name evidence="7" type="ORF">LHA26_18145</name>
</gene>
<dbReference type="RefSeq" id="WP_252168485.1">
    <property type="nucleotide sequence ID" value="NZ_CP084931.1"/>
</dbReference>
<name>A0ABY4XCI7_9SPHN</name>
<feature type="domain" description="HTH luxR-type" evidence="5">
    <location>
        <begin position="143"/>
        <end position="208"/>
    </location>
</feature>
<dbReference type="InterPro" id="IPR000792">
    <property type="entry name" value="Tscrpt_reg_LuxR_C"/>
</dbReference>
<reference evidence="7" key="1">
    <citation type="journal article" date="2022" name="Toxins">
        <title>Genomic Analysis of Sphingopyxis sp. USTB-05 for Biodegrading Cyanobacterial Hepatotoxins.</title>
        <authorList>
            <person name="Liu C."/>
            <person name="Xu Q."/>
            <person name="Zhao Z."/>
            <person name="Zhang H."/>
            <person name="Liu X."/>
            <person name="Yin C."/>
            <person name="Liu Y."/>
            <person name="Yan H."/>
        </authorList>
    </citation>
    <scope>NUCLEOTIDE SEQUENCE</scope>
    <source>
        <strain evidence="7">NBD5</strain>
    </source>
</reference>
<evidence type="ECO:0000259" key="6">
    <source>
        <dbReference type="PROSITE" id="PS50110"/>
    </source>
</evidence>
<organism evidence="7 8">
    <name type="scientific">Sphingomonas morindae</name>
    <dbReference type="NCBI Taxonomy" id="1541170"/>
    <lineage>
        <taxon>Bacteria</taxon>
        <taxon>Pseudomonadati</taxon>
        <taxon>Pseudomonadota</taxon>
        <taxon>Alphaproteobacteria</taxon>
        <taxon>Sphingomonadales</taxon>
        <taxon>Sphingomonadaceae</taxon>
        <taxon>Sphingomonas</taxon>
    </lineage>
</organism>
<dbReference type="SMART" id="SM00448">
    <property type="entry name" value="REC"/>
    <property type="match status" value="1"/>
</dbReference>
<keyword evidence="1" id="KW-0805">Transcription regulation</keyword>
<dbReference type="Pfam" id="PF00196">
    <property type="entry name" value="GerE"/>
    <property type="match status" value="1"/>
</dbReference>
<keyword evidence="4" id="KW-0597">Phosphoprotein</keyword>
<dbReference type="PANTHER" id="PTHR44688:SF16">
    <property type="entry name" value="DNA-BINDING TRANSCRIPTIONAL ACTIVATOR DEVR_DOSR"/>
    <property type="match status" value="1"/>
</dbReference>
<keyword evidence="8" id="KW-1185">Reference proteome</keyword>
<dbReference type="SUPFAM" id="SSF52172">
    <property type="entry name" value="CheY-like"/>
    <property type="match status" value="1"/>
</dbReference>
<evidence type="ECO:0000256" key="3">
    <source>
        <dbReference type="ARBA" id="ARBA00023163"/>
    </source>
</evidence>
<dbReference type="CDD" id="cd06170">
    <property type="entry name" value="LuxR_C_like"/>
    <property type="match status" value="1"/>
</dbReference>